<dbReference type="OrthoDB" id="3197131at2"/>
<dbReference type="Proteomes" id="UP000467006">
    <property type="component" value="Chromosome"/>
</dbReference>
<evidence type="ECO:0000256" key="1">
    <source>
        <dbReference type="ARBA" id="ARBA00004651"/>
    </source>
</evidence>
<proteinExistence type="predicted"/>
<evidence type="ECO:0000256" key="5">
    <source>
        <dbReference type="ARBA" id="ARBA00022989"/>
    </source>
</evidence>
<dbReference type="EMBL" id="AP022563">
    <property type="protein sequence ID" value="BBX15760.1"/>
    <property type="molecule type" value="Genomic_DNA"/>
</dbReference>
<dbReference type="Pfam" id="PF07228">
    <property type="entry name" value="SpoIIE"/>
    <property type="match status" value="1"/>
</dbReference>
<protein>
    <submittedName>
        <fullName evidence="7">Uncharacterized protein</fullName>
    </submittedName>
</protein>
<keyword evidence="4" id="KW-0378">Hydrolase</keyword>
<dbReference type="InterPro" id="IPR036457">
    <property type="entry name" value="PPM-type-like_dom_sf"/>
</dbReference>
<comment type="subcellular location">
    <subcellularLocation>
        <location evidence="1">Cell membrane</location>
        <topology evidence="1">Multi-pass membrane protein</topology>
    </subcellularLocation>
</comment>
<evidence type="ECO:0000313" key="8">
    <source>
        <dbReference type="Proteomes" id="UP000467006"/>
    </source>
</evidence>
<evidence type="ECO:0000313" key="7">
    <source>
        <dbReference type="EMBL" id="BBX15760.1"/>
    </source>
</evidence>
<evidence type="ECO:0000256" key="4">
    <source>
        <dbReference type="ARBA" id="ARBA00022801"/>
    </source>
</evidence>
<dbReference type="PANTHER" id="PTHR43156">
    <property type="entry name" value="STAGE II SPORULATION PROTEIN E-RELATED"/>
    <property type="match status" value="1"/>
</dbReference>
<dbReference type="GO" id="GO:0005886">
    <property type="term" value="C:plasma membrane"/>
    <property type="evidence" value="ECO:0007669"/>
    <property type="project" value="UniProtKB-SubCell"/>
</dbReference>
<dbReference type="AlphaFoldDB" id="A0A7I7JVC6"/>
<dbReference type="RefSeq" id="WP_098004584.1">
    <property type="nucleotide sequence ID" value="NZ_AP022563.1"/>
</dbReference>
<dbReference type="PANTHER" id="PTHR43156:SF2">
    <property type="entry name" value="STAGE II SPORULATION PROTEIN E"/>
    <property type="match status" value="1"/>
</dbReference>
<dbReference type="SMART" id="SM00331">
    <property type="entry name" value="PP2C_SIG"/>
    <property type="match status" value="1"/>
</dbReference>
<evidence type="ECO:0000256" key="6">
    <source>
        <dbReference type="ARBA" id="ARBA00023136"/>
    </source>
</evidence>
<keyword evidence="3" id="KW-0812">Transmembrane</keyword>
<accession>A0A7I7JVC6</accession>
<name>A0A7I7JVC6_9MYCO</name>
<dbReference type="GO" id="GO:0016791">
    <property type="term" value="F:phosphatase activity"/>
    <property type="evidence" value="ECO:0007669"/>
    <property type="project" value="TreeGrafter"/>
</dbReference>
<dbReference type="InterPro" id="IPR052016">
    <property type="entry name" value="Bact_Sigma-Reg"/>
</dbReference>
<dbReference type="Gene3D" id="3.60.40.10">
    <property type="entry name" value="PPM-type phosphatase domain"/>
    <property type="match status" value="1"/>
</dbReference>
<evidence type="ECO:0000256" key="2">
    <source>
        <dbReference type="ARBA" id="ARBA00022475"/>
    </source>
</evidence>
<dbReference type="InterPro" id="IPR007895">
    <property type="entry name" value="MASE1"/>
</dbReference>
<keyword evidence="8" id="KW-1185">Reference proteome</keyword>
<dbReference type="KEGG" id="mdu:MDUV_06200"/>
<keyword evidence="5" id="KW-1133">Transmembrane helix</keyword>
<dbReference type="SUPFAM" id="SSF81606">
    <property type="entry name" value="PP2C-like"/>
    <property type="match status" value="1"/>
</dbReference>
<evidence type="ECO:0000256" key="3">
    <source>
        <dbReference type="ARBA" id="ARBA00022692"/>
    </source>
</evidence>
<gene>
    <name evidence="7" type="ORF">MDUV_06200</name>
</gene>
<keyword evidence="2" id="KW-1003">Cell membrane</keyword>
<dbReference type="InterPro" id="IPR001932">
    <property type="entry name" value="PPM-type_phosphatase-like_dom"/>
</dbReference>
<reference evidence="7 8" key="1">
    <citation type="journal article" date="2019" name="Emerg. Microbes Infect.">
        <title>Comprehensive subspecies identification of 175 nontuberculous mycobacteria species based on 7547 genomic profiles.</title>
        <authorList>
            <person name="Matsumoto Y."/>
            <person name="Kinjo T."/>
            <person name="Motooka D."/>
            <person name="Nabeya D."/>
            <person name="Jung N."/>
            <person name="Uechi K."/>
            <person name="Horii T."/>
            <person name="Iida T."/>
            <person name="Fujita J."/>
            <person name="Nakamura S."/>
        </authorList>
    </citation>
    <scope>NUCLEOTIDE SEQUENCE [LARGE SCALE GENOMIC DNA]</scope>
    <source>
        <strain evidence="7 8">JCM 6396</strain>
    </source>
</reference>
<sequence length="663" mass="70830">MRGNRGEWWPPGLLRDRLPPGALSAATLFFAALLAVLLLGWLSLATRPAAQSFSAWWPAAGIALGLALRFPRRYLWLLAPAVCLVTLPPQLWADRPLPLAISLSVAAAVEMVVGALILRGRSDTFPSLVTLGDFSRLLLAAFAAAVVYDLVATAAHLVLSGRAEAVTWLVTAAPKHAAGILLVTPLFMGLQPHSRLAGRLETLMQVALTLAVTAYVFLITDDLPVSFLLFVPLVWAATRLTTRQLLLQILMVAVIGSYGSARGRGIFAFDRLGPEAGSILLQVFELTLVTVLISLSLTVGLERETANRLARSEGLFRTNFDASVAGQLMVILQAGAWRVQKHNASAAAILPRLRQGVTGLEDLLGVDATAALAAVMNRLAGGNARLSLTTDSERHLDVSVAAVADHLTGHPVFALHFQDVTEALRVRRLEQAELERAGEVQRALLPEELPVMPGWSIGAVSAPARQVGGDFYDIRLRLPHAVISLGDVMGKGMGAGMLAAATRAALRSNTFETSPDRAVAHAAHVLDNDLSRTAAFVTLTYVLADLTSGEFRFVDAGHGLHFILRGSSGRVERLASEDLPLGLESLWHERRGTLQPGDGLLLVSDGLMDLSGGTVDDLHSAISTCVRELGPVSTQTLIEALCAQAEETLDRDDVTAVALRRDP</sequence>
<dbReference type="Pfam" id="PF05231">
    <property type="entry name" value="MASE1"/>
    <property type="match status" value="1"/>
</dbReference>
<keyword evidence="6" id="KW-0472">Membrane</keyword>
<organism evidence="7 8">
    <name type="scientific">Mycolicibacterium duvalii</name>
    <dbReference type="NCBI Taxonomy" id="39688"/>
    <lineage>
        <taxon>Bacteria</taxon>
        <taxon>Bacillati</taxon>
        <taxon>Actinomycetota</taxon>
        <taxon>Actinomycetes</taxon>
        <taxon>Mycobacteriales</taxon>
        <taxon>Mycobacteriaceae</taxon>
        <taxon>Mycolicibacterium</taxon>
    </lineage>
</organism>